<dbReference type="EMBL" id="BJWL01000008">
    <property type="protein sequence ID" value="GFY93134.1"/>
    <property type="molecule type" value="Genomic_DNA"/>
</dbReference>
<evidence type="ECO:0000256" key="1">
    <source>
        <dbReference type="ARBA" id="ARBA00009995"/>
    </source>
</evidence>
<evidence type="ECO:0000313" key="4">
    <source>
        <dbReference type="EMBL" id="GFY93134.1"/>
    </source>
</evidence>
<protein>
    <submittedName>
        <fullName evidence="4">UDP-Glycosyltransferase superfamily protein</fullName>
    </submittedName>
</protein>
<evidence type="ECO:0000313" key="5">
    <source>
        <dbReference type="Proteomes" id="UP000585474"/>
    </source>
</evidence>
<dbReference type="SUPFAM" id="SSF53756">
    <property type="entry name" value="UDP-Glycosyltransferase/glycogen phosphorylase"/>
    <property type="match status" value="1"/>
</dbReference>
<proteinExistence type="inferred from homology"/>
<sequence length="394" mass="44225">MSKGHTIPILHLARLLCRRGITVTIFTTPANRPFVSVSIADTDTTIVDLPFPENIDGVPPGVESTEKLPSMSLFVPFANATKRMQPYFEEALQNLPSSITCIVSDGFLGWTLQSATKFGIPRWVFYGMSCYSQSVSRDVMLNGLLSRHETDEDEVFTVTSFPWIKLTKNDFDQPFRLRDPSGPHVDFIIDQVIAASKSYGFILNSFYELEAPYVDYWNSKAEPKAWCIGPLCFGRTAKHRVPPEADMASLREIAIGLERSQVNFLWVVRKSEAKLGDGFEERVKERGLVSVCAKVPILAWPIMADQHLNARMVVEEVRVGLRVETSDGSVRGFVKSEGLEKMVREFMEGEMGKEVREKVKEYGEAARRALDEGGSSWQTLNQLIDELQAQSDGN</sequence>
<dbReference type="Proteomes" id="UP000585474">
    <property type="component" value="Unassembled WGS sequence"/>
</dbReference>
<accession>A0A7J0F380</accession>
<keyword evidence="2 4" id="KW-0808">Transferase</keyword>
<dbReference type="GO" id="GO:0035251">
    <property type="term" value="F:UDP-glucosyltransferase activity"/>
    <property type="evidence" value="ECO:0007669"/>
    <property type="project" value="TreeGrafter"/>
</dbReference>
<dbReference type="InterPro" id="IPR002213">
    <property type="entry name" value="UDP_glucos_trans"/>
</dbReference>
<dbReference type="PANTHER" id="PTHR48047">
    <property type="entry name" value="GLYCOSYLTRANSFERASE"/>
    <property type="match status" value="1"/>
</dbReference>
<gene>
    <name evidence="4" type="ORF">Acr_08g0015300</name>
</gene>
<dbReference type="PANTHER" id="PTHR48047:SF51">
    <property type="entry name" value="GLYCOSYLTRANSFERASE"/>
    <property type="match status" value="1"/>
</dbReference>
<comment type="similarity">
    <text evidence="1">Belongs to the UDP-glycosyltransferase family.</text>
</comment>
<dbReference type="CDD" id="cd03784">
    <property type="entry name" value="GT1_Gtf-like"/>
    <property type="match status" value="1"/>
</dbReference>
<evidence type="ECO:0000256" key="3">
    <source>
        <dbReference type="ARBA" id="ARBA00023241"/>
    </source>
</evidence>
<dbReference type="Gene3D" id="3.40.50.2000">
    <property type="entry name" value="Glycogen Phosphorylase B"/>
    <property type="match status" value="2"/>
</dbReference>
<evidence type="ECO:0000256" key="2">
    <source>
        <dbReference type="ARBA" id="ARBA00022679"/>
    </source>
</evidence>
<reference evidence="4 5" key="1">
    <citation type="submission" date="2019-07" db="EMBL/GenBank/DDBJ databases">
        <title>De Novo Assembly of kiwifruit Actinidia rufa.</title>
        <authorList>
            <person name="Sugita-Konishi S."/>
            <person name="Sato K."/>
            <person name="Mori E."/>
            <person name="Abe Y."/>
            <person name="Kisaki G."/>
            <person name="Hamano K."/>
            <person name="Suezawa K."/>
            <person name="Otani M."/>
            <person name="Fukuda T."/>
            <person name="Manabe T."/>
            <person name="Gomi K."/>
            <person name="Tabuchi M."/>
            <person name="Akimitsu K."/>
            <person name="Kataoka I."/>
        </authorList>
    </citation>
    <scope>NUCLEOTIDE SEQUENCE [LARGE SCALE GENOMIC DNA]</scope>
    <source>
        <strain evidence="5">cv. Fuchu</strain>
    </source>
</reference>
<dbReference type="AlphaFoldDB" id="A0A7J0F380"/>
<organism evidence="4 5">
    <name type="scientific">Actinidia rufa</name>
    <dbReference type="NCBI Taxonomy" id="165716"/>
    <lineage>
        <taxon>Eukaryota</taxon>
        <taxon>Viridiplantae</taxon>
        <taxon>Streptophyta</taxon>
        <taxon>Embryophyta</taxon>
        <taxon>Tracheophyta</taxon>
        <taxon>Spermatophyta</taxon>
        <taxon>Magnoliopsida</taxon>
        <taxon>eudicotyledons</taxon>
        <taxon>Gunneridae</taxon>
        <taxon>Pentapetalae</taxon>
        <taxon>asterids</taxon>
        <taxon>Ericales</taxon>
        <taxon>Actinidiaceae</taxon>
        <taxon>Actinidia</taxon>
    </lineage>
</organism>
<comment type="caution">
    <text evidence="4">The sequence shown here is derived from an EMBL/GenBank/DDBJ whole genome shotgun (WGS) entry which is preliminary data.</text>
</comment>
<dbReference type="GO" id="GO:0009813">
    <property type="term" value="P:flavonoid biosynthetic process"/>
    <property type="evidence" value="ECO:0007669"/>
    <property type="project" value="UniProtKB-KW"/>
</dbReference>
<keyword evidence="5" id="KW-1185">Reference proteome</keyword>
<name>A0A7J0F380_9ERIC</name>
<dbReference type="OrthoDB" id="5835829at2759"/>
<keyword evidence="3" id="KW-0284">Flavonoid biosynthesis</keyword>